<dbReference type="InterPro" id="IPR020449">
    <property type="entry name" value="Tscrpt_reg_AraC-type_HTH"/>
</dbReference>
<evidence type="ECO:0000259" key="4">
    <source>
        <dbReference type="PROSITE" id="PS01124"/>
    </source>
</evidence>
<dbReference type="Pfam" id="PF12833">
    <property type="entry name" value="HTH_18"/>
    <property type="match status" value="1"/>
</dbReference>
<dbReference type="InterPro" id="IPR037923">
    <property type="entry name" value="HTH-like"/>
</dbReference>
<dbReference type="OrthoDB" id="9782911at2"/>
<dbReference type="RefSeq" id="WP_119436235.1">
    <property type="nucleotide sequence ID" value="NZ_QWGR01000001.1"/>
</dbReference>
<dbReference type="PROSITE" id="PS01124">
    <property type="entry name" value="HTH_ARAC_FAMILY_2"/>
    <property type="match status" value="1"/>
</dbReference>
<dbReference type="SUPFAM" id="SSF51215">
    <property type="entry name" value="Regulatory protein AraC"/>
    <property type="match status" value="1"/>
</dbReference>
<accession>A0A399T978</accession>
<dbReference type="InterPro" id="IPR018060">
    <property type="entry name" value="HTH_AraC"/>
</dbReference>
<evidence type="ECO:0000256" key="2">
    <source>
        <dbReference type="ARBA" id="ARBA00023125"/>
    </source>
</evidence>
<evidence type="ECO:0000256" key="3">
    <source>
        <dbReference type="ARBA" id="ARBA00023163"/>
    </source>
</evidence>
<dbReference type="PRINTS" id="PR00032">
    <property type="entry name" value="HTHARAC"/>
</dbReference>
<evidence type="ECO:0000256" key="1">
    <source>
        <dbReference type="ARBA" id="ARBA00023015"/>
    </source>
</evidence>
<evidence type="ECO:0000313" key="6">
    <source>
        <dbReference type="Proteomes" id="UP000265926"/>
    </source>
</evidence>
<dbReference type="AlphaFoldDB" id="A0A399T978"/>
<comment type="caution">
    <text evidence="5">The sequence shown here is derived from an EMBL/GenBank/DDBJ whole genome shotgun (WGS) entry which is preliminary data.</text>
</comment>
<dbReference type="Proteomes" id="UP000265926">
    <property type="component" value="Unassembled WGS sequence"/>
</dbReference>
<name>A0A399T978_9BACT</name>
<dbReference type="Pfam" id="PF02311">
    <property type="entry name" value="AraC_binding"/>
    <property type="match status" value="1"/>
</dbReference>
<dbReference type="EMBL" id="QWGR01000001">
    <property type="protein sequence ID" value="RIJ50767.1"/>
    <property type="molecule type" value="Genomic_DNA"/>
</dbReference>
<keyword evidence="3" id="KW-0804">Transcription</keyword>
<dbReference type="InterPro" id="IPR003313">
    <property type="entry name" value="AraC-bd"/>
</dbReference>
<dbReference type="PANTHER" id="PTHR43280">
    <property type="entry name" value="ARAC-FAMILY TRANSCRIPTIONAL REGULATOR"/>
    <property type="match status" value="1"/>
</dbReference>
<keyword evidence="2" id="KW-0238">DNA-binding</keyword>
<feature type="domain" description="HTH araC/xylS-type" evidence="4">
    <location>
        <begin position="210"/>
        <end position="308"/>
    </location>
</feature>
<dbReference type="PANTHER" id="PTHR43280:SF30">
    <property type="entry name" value="MMSAB OPERON REGULATORY PROTEIN"/>
    <property type="match status" value="1"/>
</dbReference>
<keyword evidence="6" id="KW-1185">Reference proteome</keyword>
<gene>
    <name evidence="5" type="ORF">D1614_02225</name>
</gene>
<dbReference type="SUPFAM" id="SSF46689">
    <property type="entry name" value="Homeodomain-like"/>
    <property type="match status" value="1"/>
</dbReference>
<dbReference type="InterPro" id="IPR009057">
    <property type="entry name" value="Homeodomain-like_sf"/>
</dbReference>
<dbReference type="SMART" id="SM00342">
    <property type="entry name" value="HTH_ARAC"/>
    <property type="match status" value="1"/>
</dbReference>
<organism evidence="5 6">
    <name type="scientific">Maribellus luteus</name>
    <dbReference type="NCBI Taxonomy" id="2305463"/>
    <lineage>
        <taxon>Bacteria</taxon>
        <taxon>Pseudomonadati</taxon>
        <taxon>Bacteroidota</taxon>
        <taxon>Bacteroidia</taxon>
        <taxon>Marinilabiliales</taxon>
        <taxon>Prolixibacteraceae</taxon>
        <taxon>Maribellus</taxon>
    </lineage>
</organism>
<keyword evidence="1" id="KW-0805">Transcription regulation</keyword>
<dbReference type="GO" id="GO:0043565">
    <property type="term" value="F:sequence-specific DNA binding"/>
    <property type="evidence" value="ECO:0007669"/>
    <property type="project" value="InterPro"/>
</dbReference>
<proteinExistence type="predicted"/>
<reference evidence="5 6" key="1">
    <citation type="submission" date="2018-08" db="EMBL/GenBank/DDBJ databases">
        <title>Pallidiluteibacterium maritimus gen. nov., sp. nov., isolated from coastal sediment.</title>
        <authorList>
            <person name="Zhou L.Y."/>
        </authorList>
    </citation>
    <scope>NUCLEOTIDE SEQUENCE [LARGE SCALE GENOMIC DNA]</scope>
    <source>
        <strain evidence="5 6">XSD2</strain>
    </source>
</reference>
<dbReference type="Gene3D" id="1.10.10.60">
    <property type="entry name" value="Homeodomain-like"/>
    <property type="match status" value="2"/>
</dbReference>
<protein>
    <submittedName>
        <fullName evidence="5">AraC family transcriptional regulator</fullName>
    </submittedName>
</protein>
<sequence>MTMILNTYSDNSIPLFDISKNLAFKKYLPTSELEHNWGFIINDIGHTVIPKNSVYPSTGHPGTHMFSWEKGRVLNEYHFVLITHGKGIFENRFSGKQNINAGDGFVVFPDEWHRYKPLKETGWTENWVGFSGQIPDIIMGNVFVDKEHPIISKCANMLVLNLLKSLFQLITEEPFGYQRTASGVCHQLLAELCNIQQGSETSKQVNSLISKAKYIMHEKIDEDIDFQAFCKNHGISYSKFRADFKKQTGYAPLQFFLLMKVEKAKDLLNNTNMLAKEIAFQLGFKSDHYFSRIFKMKTGLTPVEFRIRHRIPD</sequence>
<evidence type="ECO:0000313" key="5">
    <source>
        <dbReference type="EMBL" id="RIJ50767.1"/>
    </source>
</evidence>
<dbReference type="GO" id="GO:0003700">
    <property type="term" value="F:DNA-binding transcription factor activity"/>
    <property type="evidence" value="ECO:0007669"/>
    <property type="project" value="InterPro"/>
</dbReference>